<feature type="transmembrane region" description="Helical" evidence="1">
    <location>
        <begin position="162"/>
        <end position="185"/>
    </location>
</feature>
<dbReference type="STRING" id="455432.AWN90_32310"/>
<organism evidence="2 3">
    <name type="scientific">Nocardia terpenica</name>
    <dbReference type="NCBI Taxonomy" id="455432"/>
    <lineage>
        <taxon>Bacteria</taxon>
        <taxon>Bacillati</taxon>
        <taxon>Actinomycetota</taxon>
        <taxon>Actinomycetes</taxon>
        <taxon>Mycobacteriales</taxon>
        <taxon>Nocardiaceae</taxon>
        <taxon>Nocardia</taxon>
    </lineage>
</organism>
<evidence type="ECO:0000313" key="2">
    <source>
        <dbReference type="EMBL" id="KZM73343.1"/>
    </source>
</evidence>
<sequence length="201" mass="20657">MTRRDVIAATTATVAAGAPTLVFLAANQIAGLGPAAVAATVTAAVVLAWRLHARRHIRHAVGGALLATASAVVAAGTGQARGFFLLPMLIPAVATAACLLSLAADRPLAGLIANPIVGGPPEWRSRPAPRRFYAASTTVLALASFGSLVAQVCLYRGNQAGWLALLHILMGPLWAAITTLSILLARTTVARERHTADVGNH</sequence>
<reference evidence="2 3" key="1">
    <citation type="submission" date="2016-04" db="EMBL/GenBank/DDBJ databases">
        <authorList>
            <person name="Evans L.H."/>
            <person name="Alamgir A."/>
            <person name="Owens N."/>
            <person name="Weber N.D."/>
            <person name="Virtaneva K."/>
            <person name="Barbian K."/>
            <person name="Babar A."/>
            <person name="Rosenke K."/>
        </authorList>
    </citation>
    <scope>NUCLEOTIDE SEQUENCE [LARGE SCALE GENOMIC DNA]</scope>
    <source>
        <strain evidence="2 3">IFM 0406</strain>
    </source>
</reference>
<evidence type="ECO:0008006" key="4">
    <source>
        <dbReference type="Google" id="ProtNLM"/>
    </source>
</evidence>
<accession>A0A164MGN5</accession>
<comment type="caution">
    <text evidence="2">The sequence shown here is derived from an EMBL/GenBank/DDBJ whole genome shotgun (WGS) entry which is preliminary data.</text>
</comment>
<dbReference type="Pfam" id="PF11361">
    <property type="entry name" value="DUF3159"/>
    <property type="match status" value="1"/>
</dbReference>
<name>A0A164MGN5_9NOCA</name>
<dbReference type="RefSeq" id="WP_067590528.1">
    <property type="nucleotide sequence ID" value="NZ_JABMCZ010000001.1"/>
</dbReference>
<dbReference type="Proteomes" id="UP000076512">
    <property type="component" value="Unassembled WGS sequence"/>
</dbReference>
<keyword evidence="1" id="KW-0472">Membrane</keyword>
<dbReference type="InterPro" id="IPR019546">
    <property type="entry name" value="TAT_signal_bac_arc"/>
</dbReference>
<proteinExistence type="predicted"/>
<evidence type="ECO:0000313" key="3">
    <source>
        <dbReference type="Proteomes" id="UP000076512"/>
    </source>
</evidence>
<dbReference type="OrthoDB" id="4829863at2"/>
<gene>
    <name evidence="2" type="ORF">AWN90_32310</name>
</gene>
<dbReference type="AlphaFoldDB" id="A0A164MGN5"/>
<feature type="transmembrane region" description="Helical" evidence="1">
    <location>
        <begin position="34"/>
        <end position="53"/>
    </location>
</feature>
<keyword evidence="3" id="KW-1185">Reference proteome</keyword>
<evidence type="ECO:0000256" key="1">
    <source>
        <dbReference type="SAM" id="Phobius"/>
    </source>
</evidence>
<protein>
    <recommendedName>
        <fullName evidence="4">DUF3159 domain-containing protein</fullName>
    </recommendedName>
</protein>
<feature type="transmembrane region" description="Helical" evidence="1">
    <location>
        <begin position="84"/>
        <end position="104"/>
    </location>
</feature>
<keyword evidence="1" id="KW-0812">Transmembrane</keyword>
<dbReference type="NCBIfam" id="TIGR01409">
    <property type="entry name" value="TAT_signal_seq"/>
    <property type="match status" value="1"/>
</dbReference>
<dbReference type="EMBL" id="LWGR01000007">
    <property type="protein sequence ID" value="KZM73343.1"/>
    <property type="molecule type" value="Genomic_DNA"/>
</dbReference>
<keyword evidence="1" id="KW-1133">Transmembrane helix</keyword>
<feature type="transmembrane region" description="Helical" evidence="1">
    <location>
        <begin position="132"/>
        <end position="150"/>
    </location>
</feature>
<dbReference type="InterPro" id="IPR016566">
    <property type="entry name" value="UCP010219"/>
</dbReference>
<feature type="transmembrane region" description="Helical" evidence="1">
    <location>
        <begin position="60"/>
        <end position="78"/>
    </location>
</feature>